<accession>A0AAU9IY69</accession>
<evidence type="ECO:0000313" key="2">
    <source>
        <dbReference type="Proteomes" id="UP001162131"/>
    </source>
</evidence>
<evidence type="ECO:0000313" key="1">
    <source>
        <dbReference type="EMBL" id="CAG9319505.1"/>
    </source>
</evidence>
<comment type="caution">
    <text evidence="1">The sequence shown here is derived from an EMBL/GenBank/DDBJ whole genome shotgun (WGS) entry which is preliminary data.</text>
</comment>
<dbReference type="Proteomes" id="UP001162131">
    <property type="component" value="Unassembled WGS sequence"/>
</dbReference>
<dbReference type="EMBL" id="CAJZBQ010000023">
    <property type="protein sequence ID" value="CAG9319505.1"/>
    <property type="molecule type" value="Genomic_DNA"/>
</dbReference>
<keyword evidence="2" id="KW-1185">Reference proteome</keyword>
<proteinExistence type="predicted"/>
<sequence length="66" mass="7466">MDSLLSTISSISPSTQAIYNAETGEQMHTALIVQSQKEKASNPQYYCQQSIIHNFLLEISMMRLML</sequence>
<organism evidence="1 2">
    <name type="scientific">Blepharisma stoltei</name>
    <dbReference type="NCBI Taxonomy" id="1481888"/>
    <lineage>
        <taxon>Eukaryota</taxon>
        <taxon>Sar</taxon>
        <taxon>Alveolata</taxon>
        <taxon>Ciliophora</taxon>
        <taxon>Postciliodesmatophora</taxon>
        <taxon>Heterotrichea</taxon>
        <taxon>Heterotrichida</taxon>
        <taxon>Blepharismidae</taxon>
        <taxon>Blepharisma</taxon>
    </lineage>
</organism>
<name>A0AAU9IY69_9CILI</name>
<reference evidence="1" key="1">
    <citation type="submission" date="2021-09" db="EMBL/GenBank/DDBJ databases">
        <authorList>
            <consortium name="AG Swart"/>
            <person name="Singh M."/>
            <person name="Singh A."/>
            <person name="Seah K."/>
            <person name="Emmerich C."/>
        </authorList>
    </citation>
    <scope>NUCLEOTIDE SEQUENCE</scope>
    <source>
        <strain evidence="1">ATCC30299</strain>
    </source>
</reference>
<gene>
    <name evidence="1" type="ORF">BSTOLATCC_MIC24056</name>
</gene>
<dbReference type="AlphaFoldDB" id="A0AAU9IY69"/>
<protein>
    <submittedName>
        <fullName evidence="1">Uncharacterized protein</fullName>
    </submittedName>
</protein>